<sequence>MPWPIYSGVVIASLVKFFALLRPRIVATMVINNDMAALIGFGCEAFLYGCYTVLFVVSVYLMRRRSRGGSGFNRPIFIISIFLYFSCAAHFALEFNHFNNVLAATGVDGFANETNVLVGADILISVTDFFGELILIYRCWLLWSRNYWIIILPSLTSIGGLACVGMVIHLLLSINPSSPIAPPSLVPLGLAGIVLPLCTNVFVTALIAARIWLLSPRKVRDLRGVYFPEGTGRMAIDIVIESGALYLVVQLVFVVLFAIRHPAQGIVCVIAVQIYVRNCFAKQLVDLLSPVVQGIAPALIIIRVALGLSNTVSERPGARAASWSQSSPTEVRIGYSTAAFTDAGQRISPVGVPMAHMKSRPDGEDFRSICSSTEHAV</sequence>
<proteinExistence type="predicted"/>
<gene>
    <name evidence="2" type="ORF">EDB92DRAFT_1345213</name>
</gene>
<evidence type="ECO:0000256" key="1">
    <source>
        <dbReference type="SAM" id="Phobius"/>
    </source>
</evidence>
<keyword evidence="1" id="KW-0472">Membrane</keyword>
<feature type="transmembrane region" description="Helical" evidence="1">
    <location>
        <begin position="116"/>
        <end position="135"/>
    </location>
</feature>
<feature type="transmembrane region" description="Helical" evidence="1">
    <location>
        <begin position="74"/>
        <end position="93"/>
    </location>
</feature>
<organism evidence="2 3">
    <name type="scientific">Lactarius akahatsu</name>
    <dbReference type="NCBI Taxonomy" id="416441"/>
    <lineage>
        <taxon>Eukaryota</taxon>
        <taxon>Fungi</taxon>
        <taxon>Dikarya</taxon>
        <taxon>Basidiomycota</taxon>
        <taxon>Agaricomycotina</taxon>
        <taxon>Agaricomycetes</taxon>
        <taxon>Russulales</taxon>
        <taxon>Russulaceae</taxon>
        <taxon>Lactarius</taxon>
    </lineage>
</organism>
<feature type="transmembrane region" description="Helical" evidence="1">
    <location>
        <begin position="234"/>
        <end position="259"/>
    </location>
</feature>
<evidence type="ECO:0000313" key="3">
    <source>
        <dbReference type="Proteomes" id="UP001201163"/>
    </source>
</evidence>
<feature type="transmembrane region" description="Helical" evidence="1">
    <location>
        <begin position="37"/>
        <end position="62"/>
    </location>
</feature>
<comment type="caution">
    <text evidence="2">The sequence shown here is derived from an EMBL/GenBank/DDBJ whole genome shotgun (WGS) entry which is preliminary data.</text>
</comment>
<dbReference type="Proteomes" id="UP001201163">
    <property type="component" value="Unassembled WGS sequence"/>
</dbReference>
<keyword evidence="3" id="KW-1185">Reference proteome</keyword>
<dbReference type="AlphaFoldDB" id="A0AAD4LBQ3"/>
<evidence type="ECO:0000313" key="2">
    <source>
        <dbReference type="EMBL" id="KAH8985689.1"/>
    </source>
</evidence>
<dbReference type="EMBL" id="JAKELL010000061">
    <property type="protein sequence ID" value="KAH8985689.1"/>
    <property type="molecule type" value="Genomic_DNA"/>
</dbReference>
<keyword evidence="1" id="KW-1133">Transmembrane helix</keyword>
<keyword evidence="1" id="KW-0812">Transmembrane</keyword>
<protein>
    <submittedName>
        <fullName evidence="2">Uncharacterized protein</fullName>
    </submittedName>
</protein>
<feature type="transmembrane region" description="Helical" evidence="1">
    <location>
        <begin position="184"/>
        <end position="213"/>
    </location>
</feature>
<reference evidence="2" key="1">
    <citation type="submission" date="2022-01" db="EMBL/GenBank/DDBJ databases">
        <title>Comparative genomics reveals a dynamic genome evolution in the ectomycorrhizal milk-cap (Lactarius) mushrooms.</title>
        <authorList>
            <consortium name="DOE Joint Genome Institute"/>
            <person name="Lebreton A."/>
            <person name="Tang N."/>
            <person name="Kuo A."/>
            <person name="LaButti K."/>
            <person name="Drula E."/>
            <person name="Barry K."/>
            <person name="Clum A."/>
            <person name="Lipzen A."/>
            <person name="Mousain D."/>
            <person name="Ng V."/>
            <person name="Wang R."/>
            <person name="Wang X."/>
            <person name="Dai Y."/>
            <person name="Henrissat B."/>
            <person name="Grigoriev I.V."/>
            <person name="Guerin-Laguette A."/>
            <person name="Yu F."/>
            <person name="Martin F.M."/>
        </authorList>
    </citation>
    <scope>NUCLEOTIDE SEQUENCE</scope>
    <source>
        <strain evidence="2">QP</strain>
    </source>
</reference>
<name>A0AAD4LBQ3_9AGAM</name>
<accession>A0AAD4LBQ3</accession>
<feature type="transmembrane region" description="Helical" evidence="1">
    <location>
        <begin position="147"/>
        <end position="172"/>
    </location>
</feature>